<dbReference type="Proteomes" id="UP001501470">
    <property type="component" value="Unassembled WGS sequence"/>
</dbReference>
<organism evidence="1 2">
    <name type="scientific">Dactylosporangium maewongense</name>
    <dbReference type="NCBI Taxonomy" id="634393"/>
    <lineage>
        <taxon>Bacteria</taxon>
        <taxon>Bacillati</taxon>
        <taxon>Actinomycetota</taxon>
        <taxon>Actinomycetes</taxon>
        <taxon>Micromonosporales</taxon>
        <taxon>Micromonosporaceae</taxon>
        <taxon>Dactylosporangium</taxon>
    </lineage>
</organism>
<dbReference type="InterPro" id="IPR023393">
    <property type="entry name" value="START-like_dom_sf"/>
</dbReference>
<reference evidence="2" key="1">
    <citation type="journal article" date="2019" name="Int. J. Syst. Evol. Microbiol.">
        <title>The Global Catalogue of Microorganisms (GCM) 10K type strain sequencing project: providing services to taxonomists for standard genome sequencing and annotation.</title>
        <authorList>
            <consortium name="The Broad Institute Genomics Platform"/>
            <consortium name="The Broad Institute Genome Sequencing Center for Infectious Disease"/>
            <person name="Wu L."/>
            <person name="Ma J."/>
        </authorList>
    </citation>
    <scope>NUCLEOTIDE SEQUENCE [LARGE SCALE GENOMIC DNA]</scope>
    <source>
        <strain evidence="2">JCM 15933</strain>
    </source>
</reference>
<dbReference type="CDD" id="cd08861">
    <property type="entry name" value="OtcD1_ARO-CYC_like"/>
    <property type="match status" value="2"/>
</dbReference>
<dbReference type="SUPFAM" id="SSF55961">
    <property type="entry name" value="Bet v1-like"/>
    <property type="match status" value="2"/>
</dbReference>
<keyword evidence="2" id="KW-1185">Reference proteome</keyword>
<comment type="caution">
    <text evidence="1">The sequence shown here is derived from an EMBL/GenBank/DDBJ whole genome shotgun (WGS) entry which is preliminary data.</text>
</comment>
<evidence type="ECO:0000313" key="2">
    <source>
        <dbReference type="Proteomes" id="UP001501470"/>
    </source>
</evidence>
<dbReference type="RefSeq" id="WP_344511058.1">
    <property type="nucleotide sequence ID" value="NZ_BAAAQD010000026.1"/>
</dbReference>
<dbReference type="Gene3D" id="3.30.530.20">
    <property type="match status" value="2"/>
</dbReference>
<proteinExistence type="predicted"/>
<name>A0ABP4N8I7_9ACTN</name>
<dbReference type="EMBL" id="BAAAQD010000026">
    <property type="protein sequence ID" value="GAA1557826.1"/>
    <property type="molecule type" value="Genomic_DNA"/>
</dbReference>
<dbReference type="InterPro" id="IPR019587">
    <property type="entry name" value="Polyketide_cyclase/dehydratase"/>
</dbReference>
<gene>
    <name evidence="1" type="ORF">GCM10009827_093440</name>
</gene>
<dbReference type="Pfam" id="PF10604">
    <property type="entry name" value="Polyketide_cyc2"/>
    <property type="match status" value="1"/>
</dbReference>
<sequence length="302" mass="32465">MTVSHEITVAAPPDRVYALLADAAGWPALFPPTVHAVATPLSDGEERLQLWATANGAVKSWTSLRILDPVARRITFRQEVSAPPVASMGGEWHVEEAADGHSRVVLTHTYRAIDDDPSGLAWIAEAVERNSVAELAALEAGALADPGIDFTFSDSVEFAGSARDAHAFIWDAQHWPARLPHVVGVELGEEPAGVQRLRMETLAKDGSSHTTESIRVSLPGLRIVYKQTRPPALLSVHTGRWTFEERDGLVTATSQHRVVLRPSAVVPVLGEGRTVADARTFVREALGANSLATLRHVAGVTA</sequence>
<protein>
    <submittedName>
        <fullName evidence="1">SRPBCC family protein</fullName>
    </submittedName>
</protein>
<accession>A0ABP4N8I7</accession>
<evidence type="ECO:0000313" key="1">
    <source>
        <dbReference type="EMBL" id="GAA1557826.1"/>
    </source>
</evidence>